<evidence type="ECO:0000256" key="11">
    <source>
        <dbReference type="SAM" id="Phobius"/>
    </source>
</evidence>
<feature type="signal peptide" evidence="12">
    <location>
        <begin position="1"/>
        <end position="21"/>
    </location>
</feature>
<organism evidence="14 15">
    <name type="scientific">Panicum miliaceum</name>
    <name type="common">Proso millet</name>
    <name type="synonym">Broomcorn millet</name>
    <dbReference type="NCBI Taxonomy" id="4540"/>
    <lineage>
        <taxon>Eukaryota</taxon>
        <taxon>Viridiplantae</taxon>
        <taxon>Streptophyta</taxon>
        <taxon>Embryophyta</taxon>
        <taxon>Tracheophyta</taxon>
        <taxon>Spermatophyta</taxon>
        <taxon>Magnoliopsida</taxon>
        <taxon>Liliopsida</taxon>
        <taxon>Poales</taxon>
        <taxon>Poaceae</taxon>
        <taxon>PACMAD clade</taxon>
        <taxon>Panicoideae</taxon>
        <taxon>Panicodae</taxon>
        <taxon>Paniceae</taxon>
        <taxon>Panicinae</taxon>
        <taxon>Panicum</taxon>
        <taxon>Panicum sect. Panicum</taxon>
    </lineage>
</organism>
<keyword evidence="8 11" id="KW-1133">Transmembrane helix</keyword>
<keyword evidence="7" id="KW-0677">Repeat</keyword>
<dbReference type="PRINTS" id="PR00019">
    <property type="entry name" value="LEURICHRPT"/>
</dbReference>
<dbReference type="InterPro" id="IPR032675">
    <property type="entry name" value="LRR_dom_sf"/>
</dbReference>
<evidence type="ECO:0000256" key="8">
    <source>
        <dbReference type="ARBA" id="ARBA00022989"/>
    </source>
</evidence>
<evidence type="ECO:0000259" key="13">
    <source>
        <dbReference type="Pfam" id="PF08263"/>
    </source>
</evidence>
<proteinExistence type="inferred from homology"/>
<evidence type="ECO:0000256" key="7">
    <source>
        <dbReference type="ARBA" id="ARBA00022737"/>
    </source>
</evidence>
<evidence type="ECO:0000313" key="14">
    <source>
        <dbReference type="EMBL" id="RLN16589.1"/>
    </source>
</evidence>
<dbReference type="AlphaFoldDB" id="A0A3L6S7N7"/>
<dbReference type="STRING" id="4540.A0A3L6S7N7"/>
<keyword evidence="5 11" id="KW-0812">Transmembrane</keyword>
<comment type="caution">
    <text evidence="14">The sequence shown here is derived from an EMBL/GenBank/DDBJ whole genome shotgun (WGS) entry which is preliminary data.</text>
</comment>
<evidence type="ECO:0000256" key="6">
    <source>
        <dbReference type="ARBA" id="ARBA00022729"/>
    </source>
</evidence>
<keyword evidence="9 11" id="KW-0472">Membrane</keyword>
<evidence type="ECO:0000256" key="1">
    <source>
        <dbReference type="ARBA" id="ARBA00004479"/>
    </source>
</evidence>
<evidence type="ECO:0000313" key="15">
    <source>
        <dbReference type="Proteomes" id="UP000275267"/>
    </source>
</evidence>
<dbReference type="FunFam" id="3.80.10.10:FF:000111">
    <property type="entry name" value="LRR receptor-like serine/threonine-protein kinase ERECTA"/>
    <property type="match status" value="1"/>
</dbReference>
<dbReference type="Pfam" id="PF08263">
    <property type="entry name" value="LRRNT_2"/>
    <property type="match status" value="1"/>
</dbReference>
<gene>
    <name evidence="14" type="ORF">C2845_PM02G07560</name>
</gene>
<dbReference type="OrthoDB" id="693237at2759"/>
<keyword evidence="15" id="KW-1185">Reference proteome</keyword>
<evidence type="ECO:0000256" key="3">
    <source>
        <dbReference type="ARBA" id="ARBA00022614"/>
    </source>
</evidence>
<reference evidence="15" key="1">
    <citation type="journal article" date="2019" name="Nat. Commun.">
        <title>The genome of broomcorn millet.</title>
        <authorList>
            <person name="Zou C."/>
            <person name="Miki D."/>
            <person name="Li D."/>
            <person name="Tang Q."/>
            <person name="Xiao L."/>
            <person name="Rajput S."/>
            <person name="Deng P."/>
            <person name="Jia W."/>
            <person name="Huang R."/>
            <person name="Zhang M."/>
            <person name="Sun Y."/>
            <person name="Hu J."/>
            <person name="Fu X."/>
            <person name="Schnable P.S."/>
            <person name="Li F."/>
            <person name="Zhang H."/>
            <person name="Feng B."/>
            <person name="Zhu X."/>
            <person name="Liu R."/>
            <person name="Schnable J.C."/>
            <person name="Zhu J.-K."/>
            <person name="Zhang H."/>
        </authorList>
    </citation>
    <scope>NUCLEOTIDE SEQUENCE [LARGE SCALE GENOMIC DNA]</scope>
</reference>
<evidence type="ECO:0000256" key="12">
    <source>
        <dbReference type="SAM" id="SignalP"/>
    </source>
</evidence>
<feature type="transmembrane region" description="Helical" evidence="11">
    <location>
        <begin position="280"/>
        <end position="300"/>
    </location>
</feature>
<accession>A0A3L6S7N7</accession>
<dbReference type="InterPro" id="IPR046956">
    <property type="entry name" value="RLP23-like"/>
</dbReference>
<dbReference type="PANTHER" id="PTHR48063">
    <property type="entry name" value="LRR RECEPTOR-LIKE KINASE"/>
    <property type="match status" value="1"/>
</dbReference>
<evidence type="ECO:0000256" key="5">
    <source>
        <dbReference type="ARBA" id="ARBA00022692"/>
    </source>
</evidence>
<dbReference type="EMBL" id="PQIB02000005">
    <property type="protein sequence ID" value="RLN16589.1"/>
    <property type="molecule type" value="Genomic_DNA"/>
</dbReference>
<evidence type="ECO:0000256" key="9">
    <source>
        <dbReference type="ARBA" id="ARBA00023136"/>
    </source>
</evidence>
<evidence type="ECO:0000256" key="2">
    <source>
        <dbReference type="ARBA" id="ARBA00009592"/>
    </source>
</evidence>
<keyword evidence="3" id="KW-0433">Leucine-rich repeat</keyword>
<dbReference type="InterPro" id="IPR013210">
    <property type="entry name" value="LRR_N_plant-typ"/>
</dbReference>
<comment type="subcellular location">
    <subcellularLocation>
        <location evidence="1">Membrane</location>
        <topology evidence="1">Single-pass type I membrane protein</topology>
    </subcellularLocation>
</comment>
<feature type="domain" description="Leucine-rich repeat-containing N-terminal plant-type" evidence="13">
    <location>
        <begin position="25"/>
        <end position="63"/>
    </location>
</feature>
<comment type="similarity">
    <text evidence="2">Belongs to the RLP family.</text>
</comment>
<dbReference type="SUPFAM" id="SSF52058">
    <property type="entry name" value="L domain-like"/>
    <property type="match status" value="1"/>
</dbReference>
<keyword evidence="6 12" id="KW-0732">Signal</keyword>
<evidence type="ECO:0000256" key="4">
    <source>
        <dbReference type="ARBA" id="ARBA00022626"/>
    </source>
</evidence>
<name>A0A3L6S7N7_PANMI</name>
<dbReference type="Pfam" id="PF00560">
    <property type="entry name" value="LRR_1"/>
    <property type="match status" value="4"/>
</dbReference>
<dbReference type="GO" id="GO:0016020">
    <property type="term" value="C:membrane"/>
    <property type="evidence" value="ECO:0007669"/>
    <property type="project" value="UniProtKB-SubCell"/>
</dbReference>
<dbReference type="Proteomes" id="UP000275267">
    <property type="component" value="Unassembled WGS sequence"/>
</dbReference>
<evidence type="ECO:0000256" key="10">
    <source>
        <dbReference type="ARBA" id="ARBA00023180"/>
    </source>
</evidence>
<sequence length="324" mass="35721">MVQPKILFYATIVLLVCVSNATSTPQELALLQWKASLADANSLSSWSSERNSTCCSWFGVTCDAAGHVVELSLPGAGLSCKLDAFNFTAFPNLTKLNLKNNSLTKYRTVGDIGRILYSISIFWKGHDEIFQRTVSLVTGMDLSSNFLTGEIPGGLSNLQRLKFLNVSRNYLSGSIPKGIGDLKFLESLDISWNQLSGTIPSSISNLMYLSSLNLSSNQLSGKIPKGNQLQTLDDPSMYANNSGLCGFPLNIACPGDSKSVPASDEQKEYHKDLEELWLCYWVIAGFIFGIWLWLGVLVFLKPWRVAIFECVDRMLDIVTIVLCC</sequence>
<feature type="chain" id="PRO_5017950404" description="Leucine-rich repeat-containing N-terminal plant-type domain-containing protein" evidence="12">
    <location>
        <begin position="22"/>
        <end position="324"/>
    </location>
</feature>
<keyword evidence="4" id="KW-1070">Brassinosteroid signaling pathway</keyword>
<protein>
    <recommendedName>
        <fullName evidence="13">Leucine-rich repeat-containing N-terminal plant-type domain-containing protein</fullName>
    </recommendedName>
</protein>
<dbReference type="Gene3D" id="3.80.10.10">
    <property type="entry name" value="Ribonuclease Inhibitor"/>
    <property type="match status" value="2"/>
</dbReference>
<dbReference type="InterPro" id="IPR001611">
    <property type="entry name" value="Leu-rich_rpt"/>
</dbReference>
<dbReference type="PANTHER" id="PTHR48063:SF112">
    <property type="entry name" value="RECEPTOR LIKE PROTEIN 30-LIKE"/>
    <property type="match status" value="1"/>
</dbReference>
<keyword evidence="10" id="KW-0325">Glycoprotein</keyword>
<dbReference type="GO" id="GO:0009742">
    <property type="term" value="P:brassinosteroid mediated signaling pathway"/>
    <property type="evidence" value="ECO:0007669"/>
    <property type="project" value="UniProtKB-KW"/>
</dbReference>